<reference evidence="4 5" key="2">
    <citation type="submission" date="2020-08" db="EMBL/GenBank/DDBJ databases">
        <title>Stappia taiwanensis sp. nov., isolated from a coastal thermal spring.</title>
        <authorList>
            <person name="Kampfer P."/>
        </authorList>
    </citation>
    <scope>NUCLEOTIDE SEQUENCE [LARGE SCALE GENOMIC DNA]</scope>
    <source>
        <strain evidence="4 5">DSM 23284</strain>
    </source>
</reference>
<dbReference type="PROSITE" id="PS51000">
    <property type="entry name" value="HTH_DEOR_2"/>
    <property type="match status" value="1"/>
</dbReference>
<dbReference type="PANTHER" id="PTHR34580:SF1">
    <property type="entry name" value="PROTEIN PAFC"/>
    <property type="match status" value="1"/>
</dbReference>
<dbReference type="InterPro" id="IPR057727">
    <property type="entry name" value="WCX_dom"/>
</dbReference>
<comment type="caution">
    <text evidence="4">The sequence shown here is derived from an EMBL/GenBank/DDBJ whole genome shotgun (WGS) entry which is preliminary data.</text>
</comment>
<dbReference type="GO" id="GO:0003700">
    <property type="term" value="F:DNA-binding transcription factor activity"/>
    <property type="evidence" value="ECO:0007669"/>
    <property type="project" value="InterPro"/>
</dbReference>
<dbReference type="Pfam" id="PF08279">
    <property type="entry name" value="HTH_11"/>
    <property type="match status" value="1"/>
</dbReference>
<evidence type="ECO:0000259" key="3">
    <source>
        <dbReference type="PROSITE" id="PS51000"/>
    </source>
</evidence>
<gene>
    <name evidence="4" type="ORF">H1W37_17575</name>
</gene>
<accession>A0A838Y3D2</accession>
<reference evidence="4 5" key="1">
    <citation type="submission" date="2020-07" db="EMBL/GenBank/DDBJ databases">
        <authorList>
            <person name="Li M."/>
        </authorList>
    </citation>
    <scope>NUCLEOTIDE SEQUENCE [LARGE SCALE GENOMIC DNA]</scope>
    <source>
        <strain evidence="4 5">DSM 23284</strain>
    </source>
</reference>
<dbReference type="CDD" id="cd00090">
    <property type="entry name" value="HTH_ARSR"/>
    <property type="match status" value="1"/>
</dbReference>
<dbReference type="Gene3D" id="1.10.10.10">
    <property type="entry name" value="Winged helix-like DNA-binding domain superfamily/Winged helix DNA-binding domain"/>
    <property type="match status" value="1"/>
</dbReference>
<dbReference type="InterPro" id="IPR001034">
    <property type="entry name" value="DeoR_HTH"/>
</dbReference>
<dbReference type="InterPro" id="IPR011991">
    <property type="entry name" value="ArsR-like_HTH"/>
</dbReference>
<evidence type="ECO:0000313" key="4">
    <source>
        <dbReference type="EMBL" id="MBA4613473.1"/>
    </source>
</evidence>
<dbReference type="InterPro" id="IPR036388">
    <property type="entry name" value="WH-like_DNA-bd_sf"/>
</dbReference>
<sequence length="333" mass="37157">MNPIERALAILMLLTGGRLRTASELAERFGVSLRTIYRDVDRLLALGIPVEAARGAEGGYRLAQDYIQPPIALSRGETAALLVALALVRGLKATPLLQELDAAEGKLLASLPRAARELFAQGERIVGIECPPPDIFHPEPDMFGSGDMQGAVDGFMQGLLAGRRVRLVHENPYRERRRAYDLEPRGILFDRDRWYLIGWDVDLAAERFLRADRVREIEVSGMAARIDPEFSVTHHTGRKWLSRAMRRWEEEGEISTISITDAQASLLMRDWYLRHAAFTREADGRVTVRLPSINPEMVLPLVRWLGPGADLKAPEALRRQLARELAAMAGAPG</sequence>
<proteinExistence type="predicted"/>
<evidence type="ECO:0000313" key="5">
    <source>
        <dbReference type="Proteomes" id="UP000559404"/>
    </source>
</evidence>
<dbReference type="Pfam" id="PF13280">
    <property type="entry name" value="WYL"/>
    <property type="match status" value="1"/>
</dbReference>
<dbReference type="InterPro" id="IPR013196">
    <property type="entry name" value="HTH_11"/>
</dbReference>
<dbReference type="EMBL" id="JACEON010000019">
    <property type="protein sequence ID" value="MBA4613473.1"/>
    <property type="molecule type" value="Genomic_DNA"/>
</dbReference>
<dbReference type="InterPro" id="IPR026881">
    <property type="entry name" value="WYL_dom"/>
</dbReference>
<keyword evidence="5" id="KW-1185">Reference proteome</keyword>
<keyword evidence="2" id="KW-0804">Transcription</keyword>
<dbReference type="InterPro" id="IPR036390">
    <property type="entry name" value="WH_DNA-bd_sf"/>
</dbReference>
<dbReference type="PROSITE" id="PS52050">
    <property type="entry name" value="WYL"/>
    <property type="match status" value="1"/>
</dbReference>
<protein>
    <submittedName>
        <fullName evidence="4">WYL domain-containing protein</fullName>
    </submittedName>
</protein>
<dbReference type="InterPro" id="IPR051534">
    <property type="entry name" value="CBASS_pafABC_assoc_protein"/>
</dbReference>
<dbReference type="SUPFAM" id="SSF46785">
    <property type="entry name" value="Winged helix' DNA-binding domain"/>
    <property type="match status" value="1"/>
</dbReference>
<dbReference type="AlphaFoldDB" id="A0A838Y3D2"/>
<dbReference type="Pfam" id="PF25583">
    <property type="entry name" value="WCX"/>
    <property type="match status" value="1"/>
</dbReference>
<organism evidence="4 5">
    <name type="scientific">Stappia taiwanensis</name>
    <dbReference type="NCBI Taxonomy" id="992267"/>
    <lineage>
        <taxon>Bacteria</taxon>
        <taxon>Pseudomonadati</taxon>
        <taxon>Pseudomonadota</taxon>
        <taxon>Alphaproteobacteria</taxon>
        <taxon>Hyphomicrobiales</taxon>
        <taxon>Stappiaceae</taxon>
        <taxon>Stappia</taxon>
    </lineage>
</organism>
<evidence type="ECO:0000256" key="1">
    <source>
        <dbReference type="ARBA" id="ARBA00023015"/>
    </source>
</evidence>
<name>A0A838Y3D2_9HYPH</name>
<evidence type="ECO:0000256" key="2">
    <source>
        <dbReference type="ARBA" id="ARBA00023163"/>
    </source>
</evidence>
<feature type="domain" description="HTH deoR-type" evidence="3">
    <location>
        <begin position="3"/>
        <end position="58"/>
    </location>
</feature>
<dbReference type="PANTHER" id="PTHR34580">
    <property type="match status" value="1"/>
</dbReference>
<dbReference type="RefSeq" id="WP_181761666.1">
    <property type="nucleotide sequence ID" value="NZ_BMCR01000007.1"/>
</dbReference>
<dbReference type="Proteomes" id="UP000559404">
    <property type="component" value="Unassembled WGS sequence"/>
</dbReference>
<keyword evidence="1" id="KW-0805">Transcription regulation</keyword>
<dbReference type="InterPro" id="IPR028349">
    <property type="entry name" value="PafC-like"/>
</dbReference>
<dbReference type="PIRSF" id="PIRSF016838">
    <property type="entry name" value="PafC"/>
    <property type="match status" value="1"/>
</dbReference>